<proteinExistence type="predicted"/>
<dbReference type="Proteomes" id="UP000004318">
    <property type="component" value="Unassembled WGS sequence"/>
</dbReference>
<evidence type="ECO:0000256" key="1">
    <source>
        <dbReference type="PROSITE-ProRule" id="PRU00473"/>
    </source>
</evidence>
<keyword evidence="4" id="KW-1185">Reference proteome</keyword>
<evidence type="ECO:0000313" key="4">
    <source>
        <dbReference type="Proteomes" id="UP000004318"/>
    </source>
</evidence>
<keyword evidence="1" id="KW-0472">Membrane</keyword>
<dbReference type="EMBL" id="AAMO01000008">
    <property type="protein sequence ID" value="EAQ02279.1"/>
    <property type="molecule type" value="Genomic_DNA"/>
</dbReference>
<feature type="domain" description="OmpA-like" evidence="2">
    <location>
        <begin position="1"/>
        <end position="24"/>
    </location>
</feature>
<comment type="caution">
    <text evidence="3">The sequence shown here is derived from an EMBL/GenBank/DDBJ whole genome shotgun (WGS) entry which is preliminary data.</text>
</comment>
<organism evidence="3 4">
    <name type="scientific">Pseudooceanicola batsensis (strain ATCC BAA-863 / DSM 15984 / KCTC 12145 / HTCC2597)</name>
    <name type="common">Oceanicola batsensis</name>
    <dbReference type="NCBI Taxonomy" id="252305"/>
    <lineage>
        <taxon>Bacteria</taxon>
        <taxon>Pseudomonadati</taxon>
        <taxon>Pseudomonadota</taxon>
        <taxon>Alphaproteobacteria</taxon>
        <taxon>Rhodobacterales</taxon>
        <taxon>Paracoccaceae</taxon>
        <taxon>Pseudooceanicola</taxon>
    </lineage>
</organism>
<evidence type="ECO:0000259" key="2">
    <source>
        <dbReference type="PROSITE" id="PS51123"/>
    </source>
</evidence>
<accession>A3U0I8</accession>
<gene>
    <name evidence="3" type="ORF">OB2597_19391</name>
</gene>
<protein>
    <recommendedName>
        <fullName evidence="2">OmpA-like domain-containing protein</fullName>
    </recommendedName>
</protein>
<sequence length="52" mass="5971">MPMTDNDERERRARRAEAELKAQLNAIRREKVPEGLLALARQLQARVSAQRG</sequence>
<name>A3U0I8_PSEBH</name>
<dbReference type="InterPro" id="IPR006665">
    <property type="entry name" value="OmpA-like"/>
</dbReference>
<dbReference type="STRING" id="252305.OB2597_19391"/>
<dbReference type="PROSITE" id="PS51123">
    <property type="entry name" value="OMPA_2"/>
    <property type="match status" value="1"/>
</dbReference>
<dbReference type="HOGENOM" id="CLU_3082432_0_0_5"/>
<dbReference type="AlphaFoldDB" id="A3U0I8"/>
<reference evidence="3 4" key="1">
    <citation type="journal article" date="2010" name="J. Bacteriol.">
        <title>Genome sequences of Oceanicola granulosus HTCC2516(T) and Oceanicola batsensis HTCC2597(TDelta).</title>
        <authorList>
            <person name="Thrash J.C."/>
            <person name="Cho J.C."/>
            <person name="Vergin K.L."/>
            <person name="Giovannoni S.J."/>
        </authorList>
    </citation>
    <scope>NUCLEOTIDE SEQUENCE [LARGE SCALE GENOMIC DNA]</scope>
    <source>
        <strain evidence="4">ATCC BAA-863 / DSM 15984 / KCTC 12145 / HTCC2597</strain>
    </source>
</reference>
<evidence type="ECO:0000313" key="3">
    <source>
        <dbReference type="EMBL" id="EAQ02279.1"/>
    </source>
</evidence>
<dbReference type="GO" id="GO:0016020">
    <property type="term" value="C:membrane"/>
    <property type="evidence" value="ECO:0007669"/>
    <property type="project" value="UniProtKB-UniRule"/>
</dbReference>